<dbReference type="AlphaFoldDB" id="A0AAE1B8B1"/>
<dbReference type="EMBL" id="JAWDGP010000310">
    <property type="protein sequence ID" value="KAK3801457.1"/>
    <property type="molecule type" value="Genomic_DNA"/>
</dbReference>
<gene>
    <name evidence="1" type="ORF">RRG08_010040</name>
</gene>
<comment type="caution">
    <text evidence="1">The sequence shown here is derived from an EMBL/GenBank/DDBJ whole genome shotgun (WGS) entry which is preliminary data.</text>
</comment>
<evidence type="ECO:0000313" key="1">
    <source>
        <dbReference type="EMBL" id="KAK3801457.1"/>
    </source>
</evidence>
<reference evidence="1" key="1">
    <citation type="journal article" date="2023" name="G3 (Bethesda)">
        <title>A reference genome for the long-term kleptoplast-retaining sea slug Elysia crispata morphotype clarki.</title>
        <authorList>
            <person name="Eastman K.E."/>
            <person name="Pendleton A.L."/>
            <person name="Shaikh M.A."/>
            <person name="Suttiyut T."/>
            <person name="Ogas R."/>
            <person name="Tomko P."/>
            <person name="Gavelis G."/>
            <person name="Widhalm J.R."/>
            <person name="Wisecaver J.H."/>
        </authorList>
    </citation>
    <scope>NUCLEOTIDE SEQUENCE</scope>
    <source>
        <strain evidence="1">ECLA1</strain>
    </source>
</reference>
<proteinExistence type="predicted"/>
<name>A0AAE1B8B1_9GAST</name>
<dbReference type="Proteomes" id="UP001283361">
    <property type="component" value="Unassembled WGS sequence"/>
</dbReference>
<keyword evidence="2" id="KW-1185">Reference proteome</keyword>
<protein>
    <submittedName>
        <fullName evidence="1">Uncharacterized protein</fullName>
    </submittedName>
</protein>
<sequence length="106" mass="12258">MKSMLSQLPKTWSLALHNEIEVVDLHRQSPIEHKNLVMLYLEPSQPGVTVARADCKLDNLSVICSLYSKERERQQKKSFPTCPVQFNTSRSLLQGFYCCCLIREKM</sequence>
<accession>A0AAE1B8B1</accession>
<evidence type="ECO:0000313" key="2">
    <source>
        <dbReference type="Proteomes" id="UP001283361"/>
    </source>
</evidence>
<organism evidence="1 2">
    <name type="scientific">Elysia crispata</name>
    <name type="common">lettuce slug</name>
    <dbReference type="NCBI Taxonomy" id="231223"/>
    <lineage>
        <taxon>Eukaryota</taxon>
        <taxon>Metazoa</taxon>
        <taxon>Spiralia</taxon>
        <taxon>Lophotrochozoa</taxon>
        <taxon>Mollusca</taxon>
        <taxon>Gastropoda</taxon>
        <taxon>Heterobranchia</taxon>
        <taxon>Euthyneura</taxon>
        <taxon>Panpulmonata</taxon>
        <taxon>Sacoglossa</taxon>
        <taxon>Placobranchoidea</taxon>
        <taxon>Plakobranchidae</taxon>
        <taxon>Elysia</taxon>
    </lineage>
</organism>